<dbReference type="Proteomes" id="UP000324222">
    <property type="component" value="Unassembled WGS sequence"/>
</dbReference>
<comment type="caution">
    <text evidence="2">The sequence shown here is derived from an EMBL/GenBank/DDBJ whole genome shotgun (WGS) entry which is preliminary data.</text>
</comment>
<evidence type="ECO:0000313" key="2">
    <source>
        <dbReference type="EMBL" id="MPD00516.1"/>
    </source>
</evidence>
<keyword evidence="3" id="KW-1185">Reference proteome</keyword>
<name>A0A5B7K0U5_PORTR</name>
<proteinExistence type="predicted"/>
<reference evidence="2 3" key="1">
    <citation type="submission" date="2019-05" db="EMBL/GenBank/DDBJ databases">
        <title>Another draft genome of Portunus trituberculatus and its Hox gene families provides insights of decapod evolution.</title>
        <authorList>
            <person name="Jeong J.-H."/>
            <person name="Song I."/>
            <person name="Kim S."/>
            <person name="Choi T."/>
            <person name="Kim D."/>
            <person name="Ryu S."/>
            <person name="Kim W."/>
        </authorList>
    </citation>
    <scope>NUCLEOTIDE SEQUENCE [LARGE SCALE GENOMIC DNA]</scope>
    <source>
        <tissue evidence="2">Muscle</tissue>
    </source>
</reference>
<feature type="region of interest" description="Disordered" evidence="1">
    <location>
        <begin position="78"/>
        <end position="97"/>
    </location>
</feature>
<protein>
    <submittedName>
        <fullName evidence="2">Uncharacterized protein</fullName>
    </submittedName>
</protein>
<gene>
    <name evidence="2" type="ORF">E2C01_095991</name>
</gene>
<sequence length="169" mass="18530">MDTVEVLDSVCAETKENDAAEDTIEAFDDTITRHEDAPFVASDGEETETTPANEVVESGETKRNNKCKRSSSCFSKKAVSRPAEKTKRQQEEAATAAAQAKIEARRHEIDLARANHSEILVKDCTINLTCCDSEHKFLVNTVGSIVQSCDSPEFKEAFLKALSATKTSE</sequence>
<feature type="compositionally biased region" description="Basic and acidic residues" evidence="1">
    <location>
        <begin position="82"/>
        <end position="91"/>
    </location>
</feature>
<dbReference type="EMBL" id="VSRR010123283">
    <property type="protein sequence ID" value="MPD00516.1"/>
    <property type="molecule type" value="Genomic_DNA"/>
</dbReference>
<evidence type="ECO:0000256" key="1">
    <source>
        <dbReference type="SAM" id="MobiDB-lite"/>
    </source>
</evidence>
<organism evidence="2 3">
    <name type="scientific">Portunus trituberculatus</name>
    <name type="common">Swimming crab</name>
    <name type="synonym">Neptunus trituberculatus</name>
    <dbReference type="NCBI Taxonomy" id="210409"/>
    <lineage>
        <taxon>Eukaryota</taxon>
        <taxon>Metazoa</taxon>
        <taxon>Ecdysozoa</taxon>
        <taxon>Arthropoda</taxon>
        <taxon>Crustacea</taxon>
        <taxon>Multicrustacea</taxon>
        <taxon>Malacostraca</taxon>
        <taxon>Eumalacostraca</taxon>
        <taxon>Eucarida</taxon>
        <taxon>Decapoda</taxon>
        <taxon>Pleocyemata</taxon>
        <taxon>Brachyura</taxon>
        <taxon>Eubrachyura</taxon>
        <taxon>Portunoidea</taxon>
        <taxon>Portunidae</taxon>
        <taxon>Portuninae</taxon>
        <taxon>Portunus</taxon>
    </lineage>
</organism>
<evidence type="ECO:0000313" key="3">
    <source>
        <dbReference type="Proteomes" id="UP000324222"/>
    </source>
</evidence>
<accession>A0A5B7K0U5</accession>
<dbReference type="AlphaFoldDB" id="A0A5B7K0U5"/>
<feature type="region of interest" description="Disordered" evidence="1">
    <location>
        <begin position="32"/>
        <end position="68"/>
    </location>
</feature>